<evidence type="ECO:0000313" key="1">
    <source>
        <dbReference type="EMBL" id="ESA08622.1"/>
    </source>
</evidence>
<dbReference type="EMBL" id="KI288985">
    <property type="protein sequence ID" value="ESA08622.1"/>
    <property type="molecule type" value="Genomic_DNA"/>
</dbReference>
<gene>
    <name evidence="1" type="ORF">GLOINDRAFT_31484</name>
</gene>
<accession>U9TMF5</accession>
<protein>
    <submittedName>
        <fullName evidence="1">Uncharacterized protein</fullName>
    </submittedName>
</protein>
<dbReference type="AlphaFoldDB" id="U9TMF5"/>
<name>U9TMF5_RHIID</name>
<dbReference type="HOGENOM" id="CLU_2086040_0_0_1"/>
<reference evidence="1" key="1">
    <citation type="submission" date="2013-07" db="EMBL/GenBank/DDBJ databases">
        <title>The genome of an arbuscular mycorrhizal fungus provides insights into the evolution of the oldest plant symbiosis.</title>
        <authorList>
            <consortium name="DOE Joint Genome Institute"/>
            <person name="Tisserant E."/>
            <person name="Malbreil M."/>
            <person name="Kuo A."/>
            <person name="Kohler A."/>
            <person name="Symeonidi A."/>
            <person name="Balestrini R."/>
            <person name="Charron P."/>
            <person name="Duensing N."/>
            <person name="Frei-dit-Frey N."/>
            <person name="Gianinazzi-Pearson V."/>
            <person name="Gilbert B."/>
            <person name="Handa Y."/>
            <person name="Hijri M."/>
            <person name="Kaul R."/>
            <person name="Kawaguchi M."/>
            <person name="Krajinski F."/>
            <person name="Lammers P."/>
            <person name="Lapierre D."/>
            <person name="Masclaux F.G."/>
            <person name="Murat C."/>
            <person name="Morin E."/>
            <person name="Ndikumana S."/>
            <person name="Pagni M."/>
            <person name="Petitpierre D."/>
            <person name="Requena N."/>
            <person name="Rosikiewicz P."/>
            <person name="Riley R."/>
            <person name="Saito K."/>
            <person name="San Clemente H."/>
            <person name="Shapiro H."/>
            <person name="van Tuinen D."/>
            <person name="Becard G."/>
            <person name="Bonfante P."/>
            <person name="Paszkowski U."/>
            <person name="Shachar-Hill Y."/>
            <person name="Young J.P."/>
            <person name="Sanders I.R."/>
            <person name="Henrissat B."/>
            <person name="Rensing S.A."/>
            <person name="Grigoriev I.V."/>
            <person name="Corradi N."/>
            <person name="Roux C."/>
            <person name="Martin F."/>
        </authorList>
    </citation>
    <scope>NUCLEOTIDE SEQUENCE</scope>
    <source>
        <strain evidence="1">DAOM 197198</strain>
    </source>
</reference>
<proteinExistence type="predicted"/>
<organism evidence="1">
    <name type="scientific">Rhizophagus irregularis (strain DAOM 181602 / DAOM 197198 / MUCL 43194)</name>
    <name type="common">Arbuscular mycorrhizal fungus</name>
    <name type="synonym">Glomus intraradices</name>
    <dbReference type="NCBI Taxonomy" id="747089"/>
    <lineage>
        <taxon>Eukaryota</taxon>
        <taxon>Fungi</taxon>
        <taxon>Fungi incertae sedis</taxon>
        <taxon>Mucoromycota</taxon>
        <taxon>Glomeromycotina</taxon>
        <taxon>Glomeromycetes</taxon>
        <taxon>Glomerales</taxon>
        <taxon>Glomeraceae</taxon>
        <taxon>Rhizophagus</taxon>
    </lineage>
</organism>
<sequence>MTSSQQSNYASSFTKNDLMNMEIYAYPELQSQLQMKVAQIESKLAQIDALPITVLITLKVDATPFTSKGKETKRVSYVEKKRTVSISKTSSSSISRKAPKKQPVILASKTISTMDPT</sequence>